<evidence type="ECO:0000256" key="13">
    <source>
        <dbReference type="ARBA" id="ARBA00022777"/>
    </source>
</evidence>
<dbReference type="PROSITE" id="PS50011">
    <property type="entry name" value="PROTEIN_KINASE_DOM"/>
    <property type="match status" value="1"/>
</dbReference>
<dbReference type="InterPro" id="IPR051824">
    <property type="entry name" value="LRR_Rcpt-Like_S/T_Kinase"/>
</dbReference>
<keyword evidence="12 23" id="KW-0863">Zinc-finger</keyword>
<keyword evidence="20" id="KW-0325">Glycoprotein</keyword>
<evidence type="ECO:0000256" key="14">
    <source>
        <dbReference type="ARBA" id="ARBA00022786"/>
    </source>
</evidence>
<evidence type="ECO:0000256" key="8">
    <source>
        <dbReference type="ARBA" id="ARBA00022723"/>
    </source>
</evidence>
<dbReference type="InterPro" id="IPR008271">
    <property type="entry name" value="Ser/Thr_kinase_AS"/>
</dbReference>
<dbReference type="Pfam" id="PF11721">
    <property type="entry name" value="Malectin"/>
    <property type="match status" value="1"/>
</dbReference>
<evidence type="ECO:0000256" key="22">
    <source>
        <dbReference type="ARBA" id="ARBA00048679"/>
    </source>
</evidence>
<dbReference type="InterPro" id="IPR032675">
    <property type="entry name" value="LRR_dom_sf"/>
</dbReference>
<evidence type="ECO:0000256" key="2">
    <source>
        <dbReference type="ARBA" id="ARBA00012513"/>
    </source>
</evidence>
<keyword evidence="17 25" id="KW-1133">Transmembrane helix</keyword>
<feature type="domain" description="RING-type" evidence="27">
    <location>
        <begin position="24"/>
        <end position="70"/>
    </location>
</feature>
<dbReference type="SMART" id="SM00220">
    <property type="entry name" value="S_TKc"/>
    <property type="match status" value="1"/>
</dbReference>
<evidence type="ECO:0000256" key="23">
    <source>
        <dbReference type="PROSITE-ProRule" id="PRU00175"/>
    </source>
</evidence>
<dbReference type="GO" id="GO:0008270">
    <property type="term" value="F:zinc ion binding"/>
    <property type="evidence" value="ECO:0007669"/>
    <property type="project" value="UniProtKB-KW"/>
</dbReference>
<dbReference type="Gene3D" id="2.60.120.430">
    <property type="entry name" value="Galactose-binding lectin"/>
    <property type="match status" value="1"/>
</dbReference>
<keyword evidence="30" id="KW-1185">Reference proteome</keyword>
<dbReference type="GO" id="GO:0005524">
    <property type="term" value="F:ATP binding"/>
    <property type="evidence" value="ECO:0007669"/>
    <property type="project" value="UniProtKB-KW"/>
</dbReference>
<dbReference type="Proteomes" id="UP000595140">
    <property type="component" value="Unassembled WGS sequence"/>
</dbReference>
<dbReference type="GO" id="GO:0016020">
    <property type="term" value="C:membrane"/>
    <property type="evidence" value="ECO:0007669"/>
    <property type="project" value="UniProtKB-SubCell"/>
</dbReference>
<evidence type="ECO:0000256" key="6">
    <source>
        <dbReference type="ARBA" id="ARBA00022679"/>
    </source>
</evidence>
<dbReference type="AlphaFoldDB" id="A0A484K6Y2"/>
<dbReference type="Gene3D" id="1.10.510.10">
    <property type="entry name" value="Transferase(Phosphotransferase) domain 1"/>
    <property type="match status" value="1"/>
</dbReference>
<evidence type="ECO:0000256" key="19">
    <source>
        <dbReference type="ARBA" id="ARBA00023170"/>
    </source>
</evidence>
<dbReference type="PROSITE" id="PS51873">
    <property type="entry name" value="TRIAD"/>
    <property type="match status" value="1"/>
</dbReference>
<evidence type="ECO:0000256" key="17">
    <source>
        <dbReference type="ARBA" id="ARBA00022989"/>
    </source>
</evidence>
<evidence type="ECO:0000259" key="28">
    <source>
        <dbReference type="PROSITE" id="PS51873"/>
    </source>
</evidence>
<dbReference type="SUPFAM" id="SSF56112">
    <property type="entry name" value="Protein kinase-like (PK-like)"/>
    <property type="match status" value="1"/>
</dbReference>
<dbReference type="InterPro" id="IPR001611">
    <property type="entry name" value="Leu-rich_rpt"/>
</dbReference>
<comment type="subcellular location">
    <subcellularLocation>
        <location evidence="1">Membrane</location>
        <topology evidence="1">Single-pass type I membrane protein</topology>
    </subcellularLocation>
</comment>
<keyword evidence="3" id="KW-0723">Serine/threonine-protein kinase</keyword>
<dbReference type="PROSITE" id="PS50089">
    <property type="entry name" value="ZF_RING_2"/>
    <property type="match status" value="1"/>
</dbReference>
<evidence type="ECO:0000256" key="12">
    <source>
        <dbReference type="ARBA" id="ARBA00022771"/>
    </source>
</evidence>
<sequence length="1234" mass="137349">MVYSDDEVQILESNPNVPPPKFTCEICCDEKNRSRLFRINSCSHSYCSDCVSAYVDSKLQDNVSQIRCPVPGCGGLLDPLHCRPILPKAVFDRWGDALCEAMIQASEKFFCPFKDCSALLVDEKAEIEESECPECRRLFCAKCQVPWHSEISCSDFQKLNLNERQREDIQMMNLAQGKEWKRCPNCRIFVERISGCGFMSCRSAHSMISLSPESRNGELDFLNSFPVFPILPSTRKRSAVSLFVPLSCFILLTFSESKTAQDEVDALRQIATTLGAKDWKFAPDPCESTVVGVVTQQPNWFDNSVDCNCTIGNDSLCHIQKIAIKGFSLRGVLPAELVKLPYIQEVDFAYNILSGTIPVEWGSIPLKSISVLVNRLSGEIPQILGNITTLTYLNLEGNQFSGTVPFVLGKLINLQTLILSSNLLVGNLPKTFSRLTNLTDFRINDNNMSGPIPDVIQNWKQLTKLELHATGFEGPIPANISLLNKLIDLRISDINGPSQEFPQLEAMAGLTILVLRNCNISGEVPSYIWKWKRLQTLDLSFNMLVGEIPNTISARSMLKFVFLTRNMLSGYVPESILMDGINLDLSYNNLTWQGPDQPACRPNMNLYVNLYKSSLTGNSTQRFLPCTNGFSCPRYGCSFHVNCGGNHVTANEGNKEVDYEGDAGVEGGSAKYFSSSSGNWGFSSTGDFMDDSNDQNTRFIETVQSMGLSELYSNARVSPLSLTYFRYCLENGGYDVRLHFAEIIFTNNTYYSLGRRVFDIYIQDSLVWKDFNIEDEAKEALKPIVKHFNVNVTDNFLEIRLYWAGKGTTRIPLRGHYGSLISAISVDPHFRTCEDEEGDKKKKGAVAFIIVGSLVGCIVLIISGFLWWWCKGSSSFYSKRKNKDVEGVELQTISYTLKQMKAATNNFDDANKLGEGGFGPVYKGQLGDGTLIAVKQLSSKSRQGNREFLNEIGMISCLQHPNLVKLYGCCIEGDQLLVVYEYMDNNSLANALFGNNGSGMILDWATRFNICLGIARGLAFLHEESTLKIVHRDIKATNVLLDRNLNPKISDFGLARLNEGEKTHISTRIAGTVGYMAPEYALWGYLSYKADVYSFGVVLLEIVSGKSNNNYLPSNNCICLLDWACHLQLGGDLEELFDPKLCGRFNKNEAEVVVRVALACTSATASLRPMMSEVVGMLEGNIAVPDEIPEAGVDDLRFKAMKDLRRERLEHSSKSGFGSSSSTSASGQYHPSPI</sequence>
<accession>A0A484K6Y2</accession>
<dbReference type="CDD" id="cd14066">
    <property type="entry name" value="STKc_IRAK"/>
    <property type="match status" value="1"/>
</dbReference>
<dbReference type="Gene3D" id="1.20.120.1750">
    <property type="match status" value="1"/>
</dbReference>
<evidence type="ECO:0000256" key="20">
    <source>
        <dbReference type="ARBA" id="ARBA00023180"/>
    </source>
</evidence>
<dbReference type="CDD" id="cd22582">
    <property type="entry name" value="BRcat_RBR_unk"/>
    <property type="match status" value="1"/>
</dbReference>
<dbReference type="InterPro" id="IPR001841">
    <property type="entry name" value="Znf_RING"/>
</dbReference>
<keyword evidence="11" id="KW-0547">Nucleotide-binding</keyword>
<keyword evidence="16" id="KW-0067">ATP-binding</keyword>
<dbReference type="InterPro" id="IPR021720">
    <property type="entry name" value="Malectin_dom"/>
</dbReference>
<dbReference type="InterPro" id="IPR013083">
    <property type="entry name" value="Znf_RING/FYVE/PHD"/>
</dbReference>
<dbReference type="SUPFAM" id="SSF57850">
    <property type="entry name" value="RING/U-box"/>
    <property type="match status" value="3"/>
</dbReference>
<keyword evidence="6" id="KW-0808">Transferase</keyword>
<evidence type="ECO:0000256" key="1">
    <source>
        <dbReference type="ARBA" id="ARBA00004479"/>
    </source>
</evidence>
<evidence type="ECO:0000256" key="24">
    <source>
        <dbReference type="SAM" id="MobiDB-lite"/>
    </source>
</evidence>
<dbReference type="GO" id="GO:0004674">
    <property type="term" value="F:protein serine/threonine kinase activity"/>
    <property type="evidence" value="ECO:0007669"/>
    <property type="project" value="UniProtKB-KW"/>
</dbReference>
<keyword evidence="10" id="KW-0677">Repeat</keyword>
<evidence type="ECO:0000256" key="25">
    <source>
        <dbReference type="SAM" id="Phobius"/>
    </source>
</evidence>
<evidence type="ECO:0000256" key="21">
    <source>
        <dbReference type="ARBA" id="ARBA00047899"/>
    </source>
</evidence>
<keyword evidence="8" id="KW-0479">Metal-binding</keyword>
<dbReference type="FunFam" id="3.80.10.10:FF:000452">
    <property type="entry name" value="Probable LRR receptor-like serine/threonine-protein kinase RFK1"/>
    <property type="match status" value="1"/>
</dbReference>
<keyword evidence="4" id="KW-0597">Phosphoprotein</keyword>
<feature type="compositionally biased region" description="Low complexity" evidence="24">
    <location>
        <begin position="1214"/>
        <end position="1227"/>
    </location>
</feature>
<dbReference type="FunFam" id="3.30.40.10:FF:000230">
    <property type="entry name" value="RBR-type E3 ubiquitin transferase"/>
    <property type="match status" value="1"/>
</dbReference>
<dbReference type="FunFam" id="3.30.200.20:FF:000217">
    <property type="entry name" value="probable LRR receptor-like serine/threonine-protein kinase At1g53430"/>
    <property type="match status" value="1"/>
</dbReference>
<feature type="domain" description="RING-type" evidence="28">
    <location>
        <begin position="20"/>
        <end position="231"/>
    </location>
</feature>
<keyword evidence="14" id="KW-0833">Ubl conjugation pathway</keyword>
<evidence type="ECO:0000256" key="4">
    <source>
        <dbReference type="ARBA" id="ARBA00022553"/>
    </source>
</evidence>
<evidence type="ECO:0000256" key="7">
    <source>
        <dbReference type="ARBA" id="ARBA00022692"/>
    </source>
</evidence>
<dbReference type="Gene3D" id="3.30.40.10">
    <property type="entry name" value="Zinc/RING finger domain, C3HC4 (zinc finger)"/>
    <property type="match status" value="1"/>
</dbReference>
<dbReference type="FunFam" id="3.80.10.10:FF:000433">
    <property type="entry name" value="Putative LRR receptor-like serine/threonine-protein kinase isoform A"/>
    <property type="match status" value="1"/>
</dbReference>
<keyword evidence="18 25" id="KW-0472">Membrane</keyword>
<dbReference type="InterPro" id="IPR017907">
    <property type="entry name" value="Znf_RING_CS"/>
</dbReference>
<dbReference type="InterPro" id="IPR001245">
    <property type="entry name" value="Ser-Thr/Tyr_kinase_cat_dom"/>
</dbReference>
<dbReference type="Pfam" id="PF01485">
    <property type="entry name" value="IBR"/>
    <property type="match status" value="1"/>
</dbReference>
<dbReference type="Gene3D" id="3.80.10.10">
    <property type="entry name" value="Ribonuclease Inhibitor"/>
    <property type="match status" value="3"/>
</dbReference>
<dbReference type="PROSITE" id="PS00518">
    <property type="entry name" value="ZF_RING_1"/>
    <property type="match status" value="1"/>
</dbReference>
<organism evidence="29 30">
    <name type="scientific">Cuscuta campestris</name>
    <dbReference type="NCBI Taxonomy" id="132261"/>
    <lineage>
        <taxon>Eukaryota</taxon>
        <taxon>Viridiplantae</taxon>
        <taxon>Streptophyta</taxon>
        <taxon>Embryophyta</taxon>
        <taxon>Tracheophyta</taxon>
        <taxon>Spermatophyta</taxon>
        <taxon>Magnoliopsida</taxon>
        <taxon>eudicotyledons</taxon>
        <taxon>Gunneridae</taxon>
        <taxon>Pentapetalae</taxon>
        <taxon>asterids</taxon>
        <taxon>lamiids</taxon>
        <taxon>Solanales</taxon>
        <taxon>Convolvulaceae</taxon>
        <taxon>Cuscuteae</taxon>
        <taxon>Cuscuta</taxon>
        <taxon>Cuscuta subgen. Grammica</taxon>
        <taxon>Cuscuta sect. Cleistogrammica</taxon>
    </lineage>
</organism>
<evidence type="ECO:0000256" key="16">
    <source>
        <dbReference type="ARBA" id="ARBA00022840"/>
    </source>
</evidence>
<protein>
    <recommendedName>
        <fullName evidence="2">non-specific serine/threonine protein kinase</fullName>
        <ecNumber evidence="2">2.7.11.1</ecNumber>
    </recommendedName>
</protein>
<dbReference type="Pfam" id="PF00560">
    <property type="entry name" value="LRR_1"/>
    <property type="match status" value="4"/>
</dbReference>
<keyword evidence="19" id="KW-0675">Receptor</keyword>
<dbReference type="PANTHER" id="PTHR48006:SF72">
    <property type="entry name" value="LRR RECEPTOR-LIKE SERINE_THREONINE-PROTEIN KINASE RFK1-RELATED"/>
    <property type="match status" value="1"/>
</dbReference>
<dbReference type="InterPro" id="IPR011009">
    <property type="entry name" value="Kinase-like_dom_sf"/>
</dbReference>
<dbReference type="InterPro" id="IPR044066">
    <property type="entry name" value="TRIAD_supradom"/>
</dbReference>
<evidence type="ECO:0000256" key="5">
    <source>
        <dbReference type="ARBA" id="ARBA00022614"/>
    </source>
</evidence>
<dbReference type="EMBL" id="OOIL02000115">
    <property type="protein sequence ID" value="VFQ60305.1"/>
    <property type="molecule type" value="Genomic_DNA"/>
</dbReference>
<dbReference type="PANTHER" id="PTHR48006">
    <property type="entry name" value="LEUCINE-RICH REPEAT-CONTAINING PROTEIN DDB_G0281931-RELATED"/>
    <property type="match status" value="1"/>
</dbReference>
<keyword evidence="9" id="KW-0732">Signal</keyword>
<feature type="transmembrane region" description="Helical" evidence="25">
    <location>
        <begin position="845"/>
        <end position="870"/>
    </location>
</feature>
<dbReference type="InterPro" id="IPR002867">
    <property type="entry name" value="IBR_dom"/>
</dbReference>
<evidence type="ECO:0000313" key="30">
    <source>
        <dbReference type="Proteomes" id="UP000595140"/>
    </source>
</evidence>
<feature type="domain" description="Protein kinase" evidence="26">
    <location>
        <begin position="907"/>
        <end position="1184"/>
    </location>
</feature>
<evidence type="ECO:0000313" key="29">
    <source>
        <dbReference type="EMBL" id="VFQ60305.1"/>
    </source>
</evidence>
<dbReference type="FunFam" id="3.80.10.10:FF:000874">
    <property type="entry name" value="Probable LRR receptor-like serine/threonine-protein kinase RFK1"/>
    <property type="match status" value="1"/>
</dbReference>
<evidence type="ECO:0000256" key="15">
    <source>
        <dbReference type="ARBA" id="ARBA00022833"/>
    </source>
</evidence>
<dbReference type="EC" id="2.7.11.1" evidence="2"/>
<dbReference type="Gene3D" id="3.30.200.20">
    <property type="entry name" value="Phosphorylase Kinase, domain 1"/>
    <property type="match status" value="1"/>
</dbReference>
<keyword evidence="15" id="KW-0862">Zinc</keyword>
<evidence type="ECO:0000256" key="3">
    <source>
        <dbReference type="ARBA" id="ARBA00022527"/>
    </source>
</evidence>
<dbReference type="Pfam" id="PF07714">
    <property type="entry name" value="PK_Tyr_Ser-Thr"/>
    <property type="match status" value="1"/>
</dbReference>
<evidence type="ECO:0000259" key="26">
    <source>
        <dbReference type="PROSITE" id="PS50011"/>
    </source>
</evidence>
<dbReference type="SMART" id="SM00647">
    <property type="entry name" value="IBR"/>
    <property type="match status" value="1"/>
</dbReference>
<gene>
    <name evidence="29" type="ORF">CCAM_LOCUS2081</name>
</gene>
<keyword evidence="13" id="KW-0418">Kinase</keyword>
<evidence type="ECO:0000256" key="10">
    <source>
        <dbReference type="ARBA" id="ARBA00022737"/>
    </source>
</evidence>
<name>A0A484K6Y2_9ASTE</name>
<keyword evidence="7 25" id="KW-0812">Transmembrane</keyword>
<dbReference type="FunFam" id="2.60.120.430:FF:000004">
    <property type="entry name" value="Putative leucine-rich repeat receptor-like serine/threonine-protein kinase"/>
    <property type="match status" value="1"/>
</dbReference>
<evidence type="ECO:0000259" key="27">
    <source>
        <dbReference type="PROSITE" id="PS50089"/>
    </source>
</evidence>
<evidence type="ECO:0000256" key="18">
    <source>
        <dbReference type="ARBA" id="ARBA00023136"/>
    </source>
</evidence>
<evidence type="ECO:0000256" key="11">
    <source>
        <dbReference type="ARBA" id="ARBA00022741"/>
    </source>
</evidence>
<dbReference type="FunFam" id="1.10.510.10:FF:000044">
    <property type="entry name" value="Putative LRR receptor-like serine/threonine-protein kinase"/>
    <property type="match status" value="1"/>
</dbReference>
<comment type="catalytic activity">
    <reaction evidence="22">
        <text>L-seryl-[protein] + ATP = O-phospho-L-seryl-[protein] + ADP + H(+)</text>
        <dbReference type="Rhea" id="RHEA:17989"/>
        <dbReference type="Rhea" id="RHEA-COMP:9863"/>
        <dbReference type="Rhea" id="RHEA-COMP:11604"/>
        <dbReference type="ChEBI" id="CHEBI:15378"/>
        <dbReference type="ChEBI" id="CHEBI:29999"/>
        <dbReference type="ChEBI" id="CHEBI:30616"/>
        <dbReference type="ChEBI" id="CHEBI:83421"/>
        <dbReference type="ChEBI" id="CHEBI:456216"/>
        <dbReference type="EC" id="2.7.11.1"/>
    </reaction>
</comment>
<proteinExistence type="predicted"/>
<evidence type="ECO:0000256" key="9">
    <source>
        <dbReference type="ARBA" id="ARBA00022729"/>
    </source>
</evidence>
<dbReference type="InterPro" id="IPR000719">
    <property type="entry name" value="Prot_kinase_dom"/>
</dbReference>
<keyword evidence="5" id="KW-0433">Leucine-rich repeat</keyword>
<dbReference type="SUPFAM" id="SSF52058">
    <property type="entry name" value="L domain-like"/>
    <property type="match status" value="1"/>
</dbReference>
<feature type="region of interest" description="Disordered" evidence="24">
    <location>
        <begin position="1209"/>
        <end position="1234"/>
    </location>
</feature>
<dbReference type="OrthoDB" id="1867350at2759"/>
<dbReference type="PROSITE" id="PS00108">
    <property type="entry name" value="PROTEIN_KINASE_ST"/>
    <property type="match status" value="1"/>
</dbReference>
<comment type="catalytic activity">
    <reaction evidence="21">
        <text>L-threonyl-[protein] + ATP = O-phospho-L-threonyl-[protein] + ADP + H(+)</text>
        <dbReference type="Rhea" id="RHEA:46608"/>
        <dbReference type="Rhea" id="RHEA-COMP:11060"/>
        <dbReference type="Rhea" id="RHEA-COMP:11605"/>
        <dbReference type="ChEBI" id="CHEBI:15378"/>
        <dbReference type="ChEBI" id="CHEBI:30013"/>
        <dbReference type="ChEBI" id="CHEBI:30616"/>
        <dbReference type="ChEBI" id="CHEBI:61977"/>
        <dbReference type="ChEBI" id="CHEBI:456216"/>
        <dbReference type="EC" id="2.7.11.1"/>
    </reaction>
</comment>
<reference evidence="29 30" key="1">
    <citation type="submission" date="2018-04" db="EMBL/GenBank/DDBJ databases">
        <authorList>
            <person name="Vogel A."/>
        </authorList>
    </citation>
    <scope>NUCLEOTIDE SEQUENCE [LARGE SCALE GENOMIC DNA]</scope>
</reference>